<accession>A0ABV2LX08</accession>
<dbReference type="EMBL" id="JBEPMO010000031">
    <property type="protein sequence ID" value="MET3733095.1"/>
    <property type="molecule type" value="Genomic_DNA"/>
</dbReference>
<evidence type="ECO:0008006" key="3">
    <source>
        <dbReference type="Google" id="ProtNLM"/>
    </source>
</evidence>
<dbReference type="Proteomes" id="UP001549146">
    <property type="component" value="Unassembled WGS sequence"/>
</dbReference>
<evidence type="ECO:0000313" key="1">
    <source>
        <dbReference type="EMBL" id="MET3733095.1"/>
    </source>
</evidence>
<evidence type="ECO:0000313" key="2">
    <source>
        <dbReference type="Proteomes" id="UP001549146"/>
    </source>
</evidence>
<dbReference type="RefSeq" id="WP_354510926.1">
    <property type="nucleotide sequence ID" value="NZ_JBEPMO010000031.1"/>
</dbReference>
<gene>
    <name evidence="1" type="ORF">ABID46_002688</name>
</gene>
<sequence length="178" mass="20717">MKSIFLFISILIFATNGFSQTIESKQEIQAQFSSKNIAAYQSNSHSMILEFYDYASRYSQTKDDKLKKQIQSNLESLVQNNSIKIPNFENQSTSYQNLDEFLASIEYKNWKFEVNEIKSSSNIQLDHWINSYSLKIDKGKKIVKETIQQTIYFTPIQKKFGTKTKTVWALKLGTIDIH</sequence>
<keyword evidence="2" id="KW-1185">Reference proteome</keyword>
<proteinExistence type="predicted"/>
<reference evidence="1 2" key="1">
    <citation type="submission" date="2024-06" db="EMBL/GenBank/DDBJ databases">
        <title>Genomic Encyclopedia of Type Strains, Phase IV (KMG-IV): sequencing the most valuable type-strain genomes for metagenomic binning, comparative biology and taxonomic classification.</title>
        <authorList>
            <person name="Goeker M."/>
        </authorList>
    </citation>
    <scope>NUCLEOTIDE SEQUENCE [LARGE SCALE GENOMIC DNA]</scope>
    <source>
        <strain evidence="1 2">DSM 29388</strain>
    </source>
</reference>
<name>A0ABV2LX08_9FLAO</name>
<comment type="caution">
    <text evidence="1">The sequence shown here is derived from an EMBL/GenBank/DDBJ whole genome shotgun (WGS) entry which is preliminary data.</text>
</comment>
<organism evidence="1 2">
    <name type="scientific">Moheibacter stercoris</name>
    <dbReference type="NCBI Taxonomy" id="1628251"/>
    <lineage>
        <taxon>Bacteria</taxon>
        <taxon>Pseudomonadati</taxon>
        <taxon>Bacteroidota</taxon>
        <taxon>Flavobacteriia</taxon>
        <taxon>Flavobacteriales</taxon>
        <taxon>Weeksellaceae</taxon>
        <taxon>Moheibacter</taxon>
    </lineage>
</organism>
<protein>
    <recommendedName>
        <fullName evidence="3">GLPGLI family protein</fullName>
    </recommendedName>
</protein>